<name>A0A645JKS9_9ZZZZ</name>
<dbReference type="NCBIfam" id="NF045579">
    <property type="entry name" value="rhamnoside_JR"/>
    <property type="match status" value="1"/>
</dbReference>
<dbReference type="AlphaFoldDB" id="A0A645JKS9"/>
<evidence type="ECO:0000259" key="3">
    <source>
        <dbReference type="Pfam" id="PF22666"/>
    </source>
</evidence>
<dbReference type="EMBL" id="VSSQ01144710">
    <property type="protein sequence ID" value="MPN64191.1"/>
    <property type="molecule type" value="Genomic_DNA"/>
</dbReference>
<sequence>MKYYSGTATYQTTFTWSAKGRAKGVTGRVYLSVGKVADVATIKVNGVDCGTLWTAPYCVDVTHALKKGQNTLQIEVTNTWANAINGADKGKAPFEGIWTNAKYRMKEDALIPAGLLGPVQLLERQIK</sequence>
<dbReference type="SUPFAM" id="SSF49785">
    <property type="entry name" value="Galactose-binding domain-like"/>
    <property type="match status" value="1"/>
</dbReference>
<evidence type="ECO:0000256" key="2">
    <source>
        <dbReference type="ARBA" id="ARBA00022801"/>
    </source>
</evidence>
<proteinExistence type="predicted"/>
<dbReference type="Pfam" id="PF22666">
    <property type="entry name" value="Glyco_hydro_2_N2"/>
    <property type="match status" value="1"/>
</dbReference>
<dbReference type="PANTHER" id="PTHR43817:SF1">
    <property type="entry name" value="HYDROLASE, FAMILY 43, PUTATIVE (AFU_ORTHOLOGUE AFUA_3G01660)-RELATED"/>
    <property type="match status" value="1"/>
</dbReference>
<keyword evidence="2" id="KW-0378">Hydrolase</keyword>
<dbReference type="PANTHER" id="PTHR43817">
    <property type="entry name" value="GLYCOSYL HYDROLASE"/>
    <property type="match status" value="1"/>
</dbReference>
<protein>
    <recommendedName>
        <fullName evidence="3">Beta-mannosidase-like galactose-binding domain-containing protein</fullName>
    </recommendedName>
</protein>
<feature type="domain" description="Beta-mannosidase-like galactose-binding" evidence="3">
    <location>
        <begin position="8"/>
        <end position="91"/>
    </location>
</feature>
<gene>
    <name evidence="4" type="ORF">SDC9_211962</name>
</gene>
<comment type="caution">
    <text evidence="4">The sequence shown here is derived from an EMBL/GenBank/DDBJ whole genome shotgun (WGS) entry which is preliminary data.</text>
</comment>
<reference evidence="4" key="1">
    <citation type="submission" date="2019-08" db="EMBL/GenBank/DDBJ databases">
        <authorList>
            <person name="Kucharzyk K."/>
            <person name="Murdoch R.W."/>
            <person name="Higgins S."/>
            <person name="Loffler F."/>
        </authorList>
    </citation>
    <scope>NUCLEOTIDE SEQUENCE</scope>
</reference>
<evidence type="ECO:0000313" key="4">
    <source>
        <dbReference type="EMBL" id="MPN64191.1"/>
    </source>
</evidence>
<keyword evidence="1" id="KW-0732">Signal</keyword>
<dbReference type="InterPro" id="IPR054593">
    <property type="entry name" value="Beta-mannosidase-like_N2"/>
</dbReference>
<accession>A0A645JKS9</accession>
<dbReference type="Gene3D" id="2.60.120.260">
    <property type="entry name" value="Galactose-binding domain-like"/>
    <property type="match status" value="1"/>
</dbReference>
<organism evidence="4">
    <name type="scientific">bioreactor metagenome</name>
    <dbReference type="NCBI Taxonomy" id="1076179"/>
    <lineage>
        <taxon>unclassified sequences</taxon>
        <taxon>metagenomes</taxon>
        <taxon>ecological metagenomes</taxon>
    </lineage>
</organism>
<evidence type="ECO:0000256" key="1">
    <source>
        <dbReference type="ARBA" id="ARBA00022729"/>
    </source>
</evidence>
<dbReference type="GO" id="GO:0004553">
    <property type="term" value="F:hydrolase activity, hydrolyzing O-glycosyl compounds"/>
    <property type="evidence" value="ECO:0007669"/>
    <property type="project" value="UniProtKB-ARBA"/>
</dbReference>
<dbReference type="InterPro" id="IPR008979">
    <property type="entry name" value="Galactose-bd-like_sf"/>
</dbReference>